<dbReference type="SUPFAM" id="SSF54919">
    <property type="entry name" value="Nucleoside diphosphate kinase, NDK"/>
    <property type="match status" value="1"/>
</dbReference>
<reference evidence="9" key="2">
    <citation type="submission" date="2015-06" db="UniProtKB">
        <authorList>
            <consortium name="EnsemblMetazoa"/>
        </authorList>
    </citation>
    <scope>IDENTIFICATION</scope>
</reference>
<dbReference type="InterPro" id="IPR036850">
    <property type="entry name" value="NDK-like_dom_sf"/>
</dbReference>
<comment type="caution">
    <text evidence="6">Lacks conserved residue(s) required for the propagation of feature annotation.</text>
</comment>
<evidence type="ECO:0000313" key="10">
    <source>
        <dbReference type="Proteomes" id="UP000015102"/>
    </source>
</evidence>
<evidence type="ECO:0000256" key="6">
    <source>
        <dbReference type="PROSITE-ProRule" id="PRU00706"/>
    </source>
</evidence>
<dbReference type="EMBL" id="CAQQ02005828">
    <property type="status" value="NOT_ANNOTATED_CDS"/>
    <property type="molecule type" value="Genomic_DNA"/>
</dbReference>
<name>T1GM60_MEGSC</name>
<dbReference type="PANTHER" id="PTHR11349">
    <property type="entry name" value="NUCLEOSIDE DIPHOSPHATE KINASE"/>
    <property type="match status" value="1"/>
</dbReference>
<comment type="similarity">
    <text evidence="2 6 7">Belongs to the NDK family.</text>
</comment>
<evidence type="ECO:0000256" key="3">
    <source>
        <dbReference type="ARBA" id="ARBA00012966"/>
    </source>
</evidence>
<comment type="cofactor">
    <cofactor evidence="1">
        <name>Mg(2+)</name>
        <dbReference type="ChEBI" id="CHEBI:18420"/>
    </cofactor>
</comment>
<dbReference type="GO" id="GO:0006241">
    <property type="term" value="P:CTP biosynthetic process"/>
    <property type="evidence" value="ECO:0007669"/>
    <property type="project" value="InterPro"/>
</dbReference>
<evidence type="ECO:0000256" key="4">
    <source>
        <dbReference type="ARBA" id="ARBA00022679"/>
    </source>
</evidence>
<keyword evidence="10" id="KW-1185">Reference proteome</keyword>
<dbReference type="AlphaFoldDB" id="T1GM60"/>
<keyword evidence="5" id="KW-0418">Kinase</keyword>
<evidence type="ECO:0000259" key="8">
    <source>
        <dbReference type="SMART" id="SM00562"/>
    </source>
</evidence>
<dbReference type="InterPro" id="IPR034907">
    <property type="entry name" value="NDK-like_dom"/>
</dbReference>
<dbReference type="Pfam" id="PF00334">
    <property type="entry name" value="NDK"/>
    <property type="match status" value="1"/>
</dbReference>
<dbReference type="EMBL" id="CAQQ02005829">
    <property type="status" value="NOT_ANNOTATED_CDS"/>
    <property type="molecule type" value="Genomic_DNA"/>
</dbReference>
<dbReference type="STRING" id="36166.T1GM60"/>
<reference evidence="10" key="1">
    <citation type="submission" date="2013-02" db="EMBL/GenBank/DDBJ databases">
        <authorList>
            <person name="Hughes D."/>
        </authorList>
    </citation>
    <scope>NUCLEOTIDE SEQUENCE</scope>
    <source>
        <strain>Durham</strain>
        <strain evidence="10">NC isolate 2 -- Noor lab</strain>
    </source>
</reference>
<evidence type="ECO:0000256" key="5">
    <source>
        <dbReference type="ARBA" id="ARBA00022777"/>
    </source>
</evidence>
<keyword evidence="4" id="KW-0808">Transferase</keyword>
<dbReference type="SMART" id="SM00562">
    <property type="entry name" value="NDK"/>
    <property type="match status" value="1"/>
</dbReference>
<dbReference type="HOGENOM" id="CLU_1422989_0_0_1"/>
<dbReference type="GO" id="GO:0006183">
    <property type="term" value="P:GTP biosynthetic process"/>
    <property type="evidence" value="ECO:0007669"/>
    <property type="project" value="InterPro"/>
</dbReference>
<dbReference type="PRINTS" id="PR01243">
    <property type="entry name" value="NUCDPKINASE"/>
</dbReference>
<feature type="domain" description="Nucleoside diphosphate kinase-like" evidence="8">
    <location>
        <begin position="79"/>
        <end position="191"/>
    </location>
</feature>
<accession>T1GM60</accession>
<dbReference type="InterPro" id="IPR001564">
    <property type="entry name" value="Nucleoside_diP_kinase"/>
</dbReference>
<evidence type="ECO:0000313" key="9">
    <source>
        <dbReference type="EnsemblMetazoa" id="MESCA004628-PA"/>
    </source>
</evidence>
<dbReference type="EC" id="2.7.4.6" evidence="3"/>
<evidence type="ECO:0000256" key="7">
    <source>
        <dbReference type="RuleBase" id="RU004011"/>
    </source>
</evidence>
<organism evidence="9 10">
    <name type="scientific">Megaselia scalaris</name>
    <name type="common">Humpbacked fly</name>
    <name type="synonym">Phora scalaris</name>
    <dbReference type="NCBI Taxonomy" id="36166"/>
    <lineage>
        <taxon>Eukaryota</taxon>
        <taxon>Metazoa</taxon>
        <taxon>Ecdysozoa</taxon>
        <taxon>Arthropoda</taxon>
        <taxon>Hexapoda</taxon>
        <taxon>Insecta</taxon>
        <taxon>Pterygota</taxon>
        <taxon>Neoptera</taxon>
        <taxon>Endopterygota</taxon>
        <taxon>Diptera</taxon>
        <taxon>Brachycera</taxon>
        <taxon>Muscomorpha</taxon>
        <taxon>Platypezoidea</taxon>
        <taxon>Phoridae</taxon>
        <taxon>Megaseliini</taxon>
        <taxon>Megaselia</taxon>
    </lineage>
</organism>
<protein>
    <recommendedName>
        <fullName evidence="3">nucleoside-diphosphate kinase</fullName>
        <ecNumber evidence="3">2.7.4.6</ecNumber>
    </recommendedName>
</protein>
<dbReference type="GO" id="GO:0006228">
    <property type="term" value="P:UTP biosynthetic process"/>
    <property type="evidence" value="ECO:0007669"/>
    <property type="project" value="InterPro"/>
</dbReference>
<evidence type="ECO:0000256" key="1">
    <source>
        <dbReference type="ARBA" id="ARBA00001946"/>
    </source>
</evidence>
<dbReference type="Gene3D" id="3.30.70.141">
    <property type="entry name" value="Nucleoside diphosphate kinase-like domain"/>
    <property type="match status" value="1"/>
</dbReference>
<proteinExistence type="inferred from homology"/>
<dbReference type="PROSITE" id="PS51374">
    <property type="entry name" value="NDPK_LIKE"/>
    <property type="match status" value="1"/>
</dbReference>
<evidence type="ECO:0000256" key="2">
    <source>
        <dbReference type="ARBA" id="ARBA00008142"/>
    </source>
</evidence>
<dbReference type="Proteomes" id="UP000015102">
    <property type="component" value="Unassembled WGS sequence"/>
</dbReference>
<dbReference type="EnsemblMetazoa" id="MESCA004628-RA">
    <property type="protein sequence ID" value="MESCA004628-PA"/>
    <property type="gene ID" value="MESCA004628"/>
</dbReference>
<sequence>MFGNSNNVGRSHDHFQVDVEIAARHFVEFGYISSDFAEYSAYDEADGFREFEDGITEIDNHLDSNNFETQTQETQRVTFQKTILRRKRIQIGRYAIHVGPKELFEKHHANLSALPFILGLVKYMSSGPVVQMVWEHLNVVKIGRQMLGATNPANSLPGEDFYIRNGREIIHGSGAANKKINLYFTKKELVS</sequence>
<dbReference type="GO" id="GO:0004550">
    <property type="term" value="F:nucleoside diphosphate kinase activity"/>
    <property type="evidence" value="ECO:0007669"/>
    <property type="project" value="UniProtKB-EC"/>
</dbReference>